<dbReference type="InterPro" id="IPR016064">
    <property type="entry name" value="NAD/diacylglycerol_kinase_sf"/>
</dbReference>
<keyword evidence="11" id="KW-0443">Lipid metabolism</keyword>
<keyword evidence="6" id="KW-0808">Transferase</keyword>
<comment type="catalytic activity">
    <reaction evidence="26">
        <text>a 2-acylglycerol + ATP = a 2-acyl-sn-glycerol 3-phosphate + ADP + H(+)</text>
        <dbReference type="Rhea" id="RHEA:39847"/>
        <dbReference type="ChEBI" id="CHEBI:15378"/>
        <dbReference type="ChEBI" id="CHEBI:17389"/>
        <dbReference type="ChEBI" id="CHEBI:30616"/>
        <dbReference type="ChEBI" id="CHEBI:64982"/>
        <dbReference type="ChEBI" id="CHEBI:456216"/>
    </reaction>
    <physiologicalReaction direction="left-to-right" evidence="26">
        <dbReference type="Rhea" id="RHEA:39848"/>
    </physiologicalReaction>
</comment>
<dbReference type="AlphaFoldDB" id="A0A6B2EEH4"/>
<dbReference type="InterPro" id="IPR001206">
    <property type="entry name" value="Diacylglycerol_kinase_cat_dom"/>
</dbReference>
<evidence type="ECO:0000256" key="9">
    <source>
        <dbReference type="ARBA" id="ARBA00022792"/>
    </source>
</evidence>
<evidence type="ECO:0000256" key="17">
    <source>
        <dbReference type="ARBA" id="ARBA00024505"/>
    </source>
</evidence>
<dbReference type="GO" id="GO:0046512">
    <property type="term" value="P:sphingosine biosynthetic process"/>
    <property type="evidence" value="ECO:0007669"/>
    <property type="project" value="TreeGrafter"/>
</dbReference>
<dbReference type="InterPro" id="IPR017438">
    <property type="entry name" value="ATP-NAD_kinase_N"/>
</dbReference>
<evidence type="ECO:0000256" key="5">
    <source>
        <dbReference type="ARBA" id="ARBA00012133"/>
    </source>
</evidence>
<dbReference type="SUPFAM" id="SSF111331">
    <property type="entry name" value="NAD kinase/diacylglycerol kinase-like"/>
    <property type="match status" value="1"/>
</dbReference>
<evidence type="ECO:0000256" key="22">
    <source>
        <dbReference type="ARBA" id="ARBA00026096"/>
    </source>
</evidence>
<dbReference type="Pfam" id="PF00781">
    <property type="entry name" value="DAGK_cat"/>
    <property type="match status" value="1"/>
</dbReference>
<evidence type="ECO:0000256" key="20">
    <source>
        <dbReference type="ARBA" id="ARBA00024636"/>
    </source>
</evidence>
<dbReference type="Gene3D" id="3.40.50.10330">
    <property type="entry name" value="Probable inorganic polyphosphate/atp-NAD kinase, domain 1"/>
    <property type="match status" value="1"/>
</dbReference>
<dbReference type="Pfam" id="PF19712">
    <property type="entry name" value="AGK_C"/>
    <property type="match status" value="1"/>
</dbReference>
<comment type="catalytic activity">
    <reaction evidence="18">
        <text>a 1-acyl-sn-glycerol + ATP = a 1-acyl-sn-glycero-3-phosphate + ADP + H(+)</text>
        <dbReference type="Rhea" id="RHEA:33747"/>
        <dbReference type="ChEBI" id="CHEBI:15378"/>
        <dbReference type="ChEBI" id="CHEBI:30616"/>
        <dbReference type="ChEBI" id="CHEBI:57970"/>
        <dbReference type="ChEBI" id="CHEBI:64683"/>
        <dbReference type="ChEBI" id="CHEBI:456216"/>
    </reaction>
    <physiologicalReaction direction="left-to-right" evidence="18">
        <dbReference type="Rhea" id="RHEA:33748"/>
    </physiologicalReaction>
</comment>
<keyword evidence="10" id="KW-0067">ATP-binding</keyword>
<name>A0A6B2EEH4_9DIPT</name>
<evidence type="ECO:0000256" key="7">
    <source>
        <dbReference type="ARBA" id="ARBA00022741"/>
    </source>
</evidence>
<dbReference type="GO" id="GO:0046486">
    <property type="term" value="P:glycerolipid metabolic process"/>
    <property type="evidence" value="ECO:0007669"/>
    <property type="project" value="UniProtKB-UniPathway"/>
</dbReference>
<keyword evidence="7" id="KW-0547">Nucleotide-binding</keyword>
<dbReference type="InterPro" id="IPR045579">
    <property type="entry name" value="AGK_C"/>
</dbReference>
<comment type="catalytic activity">
    <reaction evidence="19">
        <text>2-(5Z,8Z,11Z,14Z-eicosatetraenoyl)-glycerol + ATP = 2-(5Z,8Z,11Z,14Z-eicosatetraenoyl)-sn-glycero-3-phosphate + ADP + H(+)</text>
        <dbReference type="Rhea" id="RHEA:43316"/>
        <dbReference type="ChEBI" id="CHEBI:15378"/>
        <dbReference type="ChEBI" id="CHEBI:30616"/>
        <dbReference type="ChEBI" id="CHEBI:52392"/>
        <dbReference type="ChEBI" id="CHEBI:78209"/>
        <dbReference type="ChEBI" id="CHEBI:456216"/>
    </reaction>
    <physiologicalReaction direction="left-to-right" evidence="19">
        <dbReference type="Rhea" id="RHEA:43317"/>
    </physiologicalReaction>
</comment>
<evidence type="ECO:0000256" key="29">
    <source>
        <dbReference type="ARBA" id="ARBA00048876"/>
    </source>
</evidence>
<evidence type="ECO:0000259" key="30">
    <source>
        <dbReference type="PROSITE" id="PS50146"/>
    </source>
</evidence>
<dbReference type="GO" id="GO:0005758">
    <property type="term" value="C:mitochondrial intermembrane space"/>
    <property type="evidence" value="ECO:0007669"/>
    <property type="project" value="UniProtKB-SubCell"/>
</dbReference>
<dbReference type="EMBL" id="GIFK01003644">
    <property type="protein sequence ID" value="NBJ61347.1"/>
    <property type="molecule type" value="Transcribed_RNA"/>
</dbReference>
<comment type="catalytic activity">
    <reaction evidence="20">
        <text>1-hexadecanoyl-sn-glycerol + ATP = 1-hexadecanoyl-sn-glycero-3-phosphate + ADP + H(+)</text>
        <dbReference type="Rhea" id="RHEA:43308"/>
        <dbReference type="ChEBI" id="CHEBI:15378"/>
        <dbReference type="ChEBI" id="CHEBI:30616"/>
        <dbReference type="ChEBI" id="CHEBI:57518"/>
        <dbReference type="ChEBI" id="CHEBI:75542"/>
        <dbReference type="ChEBI" id="CHEBI:456216"/>
    </reaction>
    <physiologicalReaction direction="left-to-right" evidence="20">
        <dbReference type="Rhea" id="RHEA:43309"/>
    </physiologicalReaction>
</comment>
<comment type="catalytic activity">
    <reaction evidence="27">
        <text>an N-acylsphing-4-enine + ATP = an N-acylsphing-4-enine 1-phosphate + ADP + H(+)</text>
        <dbReference type="Rhea" id="RHEA:17929"/>
        <dbReference type="ChEBI" id="CHEBI:15378"/>
        <dbReference type="ChEBI" id="CHEBI:30616"/>
        <dbReference type="ChEBI" id="CHEBI:52639"/>
        <dbReference type="ChEBI" id="CHEBI:57674"/>
        <dbReference type="ChEBI" id="CHEBI:456216"/>
        <dbReference type="EC" id="2.7.1.138"/>
    </reaction>
    <physiologicalReaction direction="left-to-right" evidence="27">
        <dbReference type="Rhea" id="RHEA:17930"/>
    </physiologicalReaction>
</comment>
<comment type="cofactor">
    <cofactor evidence="1">
        <name>Mg(2+)</name>
        <dbReference type="ChEBI" id="CHEBI:18420"/>
    </cofactor>
</comment>
<keyword evidence="9" id="KW-0999">Mitochondrion inner membrane</keyword>
<evidence type="ECO:0000256" key="3">
    <source>
        <dbReference type="ARBA" id="ARBA00004637"/>
    </source>
</evidence>
<evidence type="ECO:0000256" key="27">
    <source>
        <dbReference type="ARBA" id="ARBA00048034"/>
    </source>
</evidence>
<comment type="subcellular location">
    <subcellularLocation>
        <location evidence="3">Mitochondrion inner membrane</location>
        <topology evidence="3">Peripheral membrane protein</topology>
    </subcellularLocation>
    <subcellularLocation>
        <location evidence="2">Mitochondrion intermembrane space</location>
    </subcellularLocation>
</comment>
<comment type="pathway">
    <text evidence="4">Lipid metabolism; glycerolipid metabolism.</text>
</comment>
<comment type="similarity">
    <text evidence="21">Belongs to the AGK family.</text>
</comment>
<evidence type="ECO:0000256" key="2">
    <source>
        <dbReference type="ARBA" id="ARBA00004569"/>
    </source>
</evidence>
<keyword evidence="13" id="KW-0472">Membrane</keyword>
<dbReference type="GO" id="GO:0001729">
    <property type="term" value="F:ceramide kinase activity"/>
    <property type="evidence" value="ECO:0007669"/>
    <property type="project" value="UniProtKB-EC"/>
</dbReference>
<evidence type="ECO:0000256" key="23">
    <source>
        <dbReference type="ARBA" id="ARBA00026098"/>
    </source>
</evidence>
<sequence>MAFVVNFAKNVRNHWKKSTFAAALITYGASYANDKIKINNLMREYCLEASVSGKHTAPVTQTPKHVIVLLNPAANRRSAEDTFKEYCEPILHLAGYLVNIVKTDSEGHARRYVEELTSFPSAIVVAGGDGTLSEVVTGVLRRAESNESCPIGILPVGRTNASSGEARRKLNRVEEARQLAEAAISIVRGNVSKRHVMKIEVVSEEEEEHRRPVYAVGSFQWGAFRDILSLRDQYWYTGSLREYVAFFVNAFSSRPTWECDAHIRYTPPCSGCRNCGATEKKINTHGGKWWSGFLPRTTVSTAPVRDFSKVVNEMCTKEFNVKAKHSEITVETSSASTETGSLQMKLSDLEDSSFSFILKSWKRLRGDSAAFNTLQAPIEARTVEILPDAEVNPQKEKYYSIDNEDYDVKPIKITLLPYAINMFSLGTSQKL</sequence>
<evidence type="ECO:0000256" key="24">
    <source>
        <dbReference type="ARBA" id="ARBA00026142"/>
    </source>
</evidence>
<evidence type="ECO:0000256" key="10">
    <source>
        <dbReference type="ARBA" id="ARBA00022840"/>
    </source>
</evidence>
<accession>A0A6B2EEH4</accession>
<keyword evidence="8 31" id="KW-0418">Kinase</keyword>
<evidence type="ECO:0000256" key="28">
    <source>
        <dbReference type="ARBA" id="ARBA00048663"/>
    </source>
</evidence>
<evidence type="ECO:0000256" key="6">
    <source>
        <dbReference type="ARBA" id="ARBA00022679"/>
    </source>
</evidence>
<dbReference type="EC" id="2.7.1.94" evidence="23"/>
<protein>
    <recommendedName>
        <fullName evidence="24">Acylglycerol kinase, mitochondrial</fullName>
        <ecNumber evidence="5">2.7.1.107</ecNumber>
        <ecNumber evidence="22">2.7.1.138</ecNumber>
        <ecNumber evidence="23">2.7.1.94</ecNumber>
    </recommendedName>
    <alternativeName>
        <fullName evidence="25">Multiple substrate lipid kinase</fullName>
    </alternativeName>
</protein>
<evidence type="ECO:0000256" key="16">
    <source>
        <dbReference type="ARBA" id="ARBA00024483"/>
    </source>
</evidence>
<evidence type="ECO:0000256" key="26">
    <source>
        <dbReference type="ARBA" id="ARBA00044480"/>
    </source>
</evidence>
<evidence type="ECO:0000256" key="25">
    <source>
        <dbReference type="ARBA" id="ARBA00030553"/>
    </source>
</evidence>
<reference evidence="31" key="1">
    <citation type="submission" date="2019-10" db="EMBL/GenBank/DDBJ databases">
        <title>Short sand fly seasons in Tbilisi, Georgia, hinder development of host immunity to saliva of the visceral leishmaniasis vector Phlebotomus kandelakii.</title>
        <authorList>
            <person name="Oliveira F."/>
            <person name="Giorgobiani E."/>
            <person name="Guimaraes-Costa A.B."/>
            <person name="Abdeladhim M."/>
            <person name="Oristian J."/>
            <person name="Tskhvaradze L."/>
            <person name="Tsertsvadze N."/>
            <person name="Zakalashvili M."/>
            <person name="Valenzuela J.G."/>
            <person name="Kamhawi S."/>
        </authorList>
    </citation>
    <scope>NUCLEOTIDE SEQUENCE</scope>
    <source>
        <strain evidence="31">Wild-capture in Tbilisi</strain>
        <tissue evidence="31">Salivary glands</tissue>
    </source>
</reference>
<evidence type="ECO:0000256" key="11">
    <source>
        <dbReference type="ARBA" id="ARBA00023098"/>
    </source>
</evidence>
<evidence type="ECO:0000256" key="21">
    <source>
        <dbReference type="ARBA" id="ARBA00025749"/>
    </source>
</evidence>
<evidence type="ECO:0000313" key="31">
    <source>
        <dbReference type="EMBL" id="NBJ61347.1"/>
    </source>
</evidence>
<evidence type="ECO:0000256" key="19">
    <source>
        <dbReference type="ARBA" id="ARBA00024556"/>
    </source>
</evidence>
<dbReference type="GO" id="GO:0005743">
    <property type="term" value="C:mitochondrial inner membrane"/>
    <property type="evidence" value="ECO:0007669"/>
    <property type="project" value="UniProtKB-SubCell"/>
</dbReference>
<dbReference type="PANTHER" id="PTHR12358">
    <property type="entry name" value="SPHINGOSINE KINASE"/>
    <property type="match status" value="1"/>
</dbReference>
<evidence type="ECO:0000256" key="15">
    <source>
        <dbReference type="ARBA" id="ARBA00023411"/>
    </source>
</evidence>
<dbReference type="GO" id="GO:0004143">
    <property type="term" value="F:ATP-dependent diacylglycerol kinase activity"/>
    <property type="evidence" value="ECO:0007669"/>
    <property type="project" value="UniProtKB-EC"/>
</dbReference>
<feature type="domain" description="DAGKc" evidence="30">
    <location>
        <begin position="61"/>
        <end position="203"/>
    </location>
</feature>
<evidence type="ECO:0000256" key="13">
    <source>
        <dbReference type="ARBA" id="ARBA00023136"/>
    </source>
</evidence>
<dbReference type="GO" id="GO:0005524">
    <property type="term" value="F:ATP binding"/>
    <property type="evidence" value="ECO:0007669"/>
    <property type="project" value="UniProtKB-KW"/>
</dbReference>
<dbReference type="EC" id="2.7.1.138" evidence="22"/>
<dbReference type="PANTHER" id="PTHR12358:SF31">
    <property type="entry name" value="ACYLGLYCEROL KINASE, MITOCHONDRIAL"/>
    <property type="match status" value="1"/>
</dbReference>
<evidence type="ECO:0000256" key="12">
    <source>
        <dbReference type="ARBA" id="ARBA00023128"/>
    </source>
</evidence>
<comment type="catalytic activity">
    <reaction evidence="14">
        <text>1,2-di-(9Z-octadecenoyl)-sn-glycerol + ATP = 1,2-di-(9Z-octadecenoyl)-sn-glycero-3-phosphate + ADP + H(+)</text>
        <dbReference type="Rhea" id="RHEA:40327"/>
        <dbReference type="ChEBI" id="CHEBI:15378"/>
        <dbReference type="ChEBI" id="CHEBI:30616"/>
        <dbReference type="ChEBI" id="CHEBI:52333"/>
        <dbReference type="ChEBI" id="CHEBI:74546"/>
        <dbReference type="ChEBI" id="CHEBI:456216"/>
    </reaction>
    <physiologicalReaction direction="left-to-right" evidence="14">
        <dbReference type="Rhea" id="RHEA:40328"/>
    </physiologicalReaction>
</comment>
<evidence type="ECO:0000256" key="14">
    <source>
        <dbReference type="ARBA" id="ARBA00023371"/>
    </source>
</evidence>
<comment type="catalytic activity">
    <reaction evidence="16">
        <text>1-(5Z,8Z,11Z,14Z-eicosatetraenoyl)-sn-glycerol + ATP = 1-(5Z,8Z,11Z,14Z-eicosatetraenoyl)-sn-glycero-3-phosphate + ADP + H(+)</text>
        <dbReference type="Rhea" id="RHEA:43328"/>
        <dbReference type="ChEBI" id="CHEBI:15378"/>
        <dbReference type="ChEBI" id="CHEBI:30616"/>
        <dbReference type="ChEBI" id="CHEBI:34071"/>
        <dbReference type="ChEBI" id="CHEBI:74938"/>
        <dbReference type="ChEBI" id="CHEBI:456216"/>
    </reaction>
    <physiologicalReaction direction="left-to-right" evidence="16">
        <dbReference type="Rhea" id="RHEA:43329"/>
    </physiologicalReaction>
</comment>
<keyword evidence="12" id="KW-0496">Mitochondrion</keyword>
<evidence type="ECO:0000256" key="18">
    <source>
        <dbReference type="ARBA" id="ARBA00024512"/>
    </source>
</evidence>
<dbReference type="GO" id="GO:0046513">
    <property type="term" value="P:ceramide biosynthetic process"/>
    <property type="evidence" value="ECO:0007669"/>
    <property type="project" value="TreeGrafter"/>
</dbReference>
<comment type="catalytic activity">
    <reaction evidence="17">
        <text>1-(9Z-octadecenoyl)-sn-glycerol + ATP = 1-(9Z-octadecenoyl)-sn-glycero-3-phosphate + ADP + H(+)</text>
        <dbReference type="Rhea" id="RHEA:41079"/>
        <dbReference type="ChEBI" id="CHEBI:15378"/>
        <dbReference type="ChEBI" id="CHEBI:30616"/>
        <dbReference type="ChEBI" id="CHEBI:74544"/>
        <dbReference type="ChEBI" id="CHEBI:75757"/>
        <dbReference type="ChEBI" id="CHEBI:456216"/>
    </reaction>
    <physiologicalReaction direction="left-to-right" evidence="17">
        <dbReference type="Rhea" id="RHEA:41080"/>
    </physiologicalReaction>
</comment>
<dbReference type="EC" id="2.7.1.107" evidence="5"/>
<dbReference type="PROSITE" id="PS50146">
    <property type="entry name" value="DAGK"/>
    <property type="match status" value="1"/>
</dbReference>
<comment type="catalytic activity">
    <reaction evidence="28">
        <text>a monoacylglycerol + ATP = a monoacyl-sn-glycero-3-phosphate + ADP + H(+)</text>
        <dbReference type="Rhea" id="RHEA:19293"/>
        <dbReference type="ChEBI" id="CHEBI:15378"/>
        <dbReference type="ChEBI" id="CHEBI:17408"/>
        <dbReference type="ChEBI" id="CHEBI:30616"/>
        <dbReference type="ChEBI" id="CHEBI:77589"/>
        <dbReference type="ChEBI" id="CHEBI:456216"/>
        <dbReference type="EC" id="2.7.1.94"/>
    </reaction>
    <physiologicalReaction direction="left-to-right" evidence="28">
        <dbReference type="Rhea" id="RHEA:19294"/>
    </physiologicalReaction>
</comment>
<dbReference type="GO" id="GO:0047620">
    <property type="term" value="F:acylglycerol kinase activity"/>
    <property type="evidence" value="ECO:0007669"/>
    <property type="project" value="UniProtKB-EC"/>
</dbReference>
<comment type="catalytic activity">
    <reaction evidence="15">
        <text>a 1,2-diacyl-sn-glycerol + ATP = a 1,2-diacyl-sn-glycero-3-phosphate + ADP + H(+)</text>
        <dbReference type="Rhea" id="RHEA:10272"/>
        <dbReference type="ChEBI" id="CHEBI:15378"/>
        <dbReference type="ChEBI" id="CHEBI:17815"/>
        <dbReference type="ChEBI" id="CHEBI:30616"/>
        <dbReference type="ChEBI" id="CHEBI:58608"/>
        <dbReference type="ChEBI" id="CHEBI:456216"/>
        <dbReference type="EC" id="2.7.1.107"/>
    </reaction>
    <physiologicalReaction direction="left-to-right" evidence="15">
        <dbReference type="Rhea" id="RHEA:10273"/>
    </physiologicalReaction>
</comment>
<evidence type="ECO:0000256" key="8">
    <source>
        <dbReference type="ARBA" id="ARBA00022777"/>
    </source>
</evidence>
<evidence type="ECO:0000256" key="4">
    <source>
        <dbReference type="ARBA" id="ARBA00005175"/>
    </source>
</evidence>
<organism evidence="31">
    <name type="scientific">Phlebotomus kandelakii</name>
    <dbReference type="NCBI Taxonomy" id="1109342"/>
    <lineage>
        <taxon>Eukaryota</taxon>
        <taxon>Metazoa</taxon>
        <taxon>Ecdysozoa</taxon>
        <taxon>Arthropoda</taxon>
        <taxon>Hexapoda</taxon>
        <taxon>Insecta</taxon>
        <taxon>Pterygota</taxon>
        <taxon>Neoptera</taxon>
        <taxon>Endopterygota</taxon>
        <taxon>Diptera</taxon>
        <taxon>Nematocera</taxon>
        <taxon>Psychodoidea</taxon>
        <taxon>Psychodidae</taxon>
        <taxon>Phlebotomus</taxon>
        <taxon>Larroussius</taxon>
    </lineage>
</organism>
<dbReference type="UniPathway" id="UPA00230"/>
<comment type="catalytic activity">
    <reaction evidence="29">
        <text>N-(hexanoyl)sphing-4-enine + ATP = N-hexanoylsphing-4-enine 1-phosphate + ADP + H(+)</text>
        <dbReference type="Rhea" id="RHEA:43312"/>
        <dbReference type="ChEBI" id="CHEBI:15378"/>
        <dbReference type="ChEBI" id="CHEBI:30616"/>
        <dbReference type="ChEBI" id="CHEBI:63867"/>
        <dbReference type="ChEBI" id="CHEBI:82959"/>
        <dbReference type="ChEBI" id="CHEBI:456216"/>
    </reaction>
    <physiologicalReaction direction="left-to-right" evidence="29">
        <dbReference type="Rhea" id="RHEA:43313"/>
    </physiologicalReaction>
</comment>
<evidence type="ECO:0000256" key="1">
    <source>
        <dbReference type="ARBA" id="ARBA00001946"/>
    </source>
</evidence>
<proteinExistence type="inferred from homology"/>
<dbReference type="InterPro" id="IPR050187">
    <property type="entry name" value="Lipid_Phosphate_FormReg"/>
</dbReference>